<dbReference type="KEGG" id="falb:HYN59_12135"/>
<gene>
    <name evidence="1" type="ORF">HYN59_12135</name>
</gene>
<protein>
    <submittedName>
        <fullName evidence="1">Uncharacterized protein</fullName>
    </submittedName>
</protein>
<dbReference type="AlphaFoldDB" id="A0A2S1QZW7"/>
<organism evidence="1 2">
    <name type="scientific">Flavobacterium album</name>
    <dbReference type="NCBI Taxonomy" id="2175091"/>
    <lineage>
        <taxon>Bacteria</taxon>
        <taxon>Pseudomonadati</taxon>
        <taxon>Bacteroidota</taxon>
        <taxon>Flavobacteriia</taxon>
        <taxon>Flavobacteriales</taxon>
        <taxon>Flavobacteriaceae</taxon>
        <taxon>Flavobacterium</taxon>
    </lineage>
</organism>
<evidence type="ECO:0000313" key="2">
    <source>
        <dbReference type="Proteomes" id="UP000244929"/>
    </source>
</evidence>
<reference evidence="1 2" key="1">
    <citation type="submission" date="2018-04" db="EMBL/GenBank/DDBJ databases">
        <title>Genome sequencing of Flavobacterium sp. HYN0059.</title>
        <authorList>
            <person name="Yi H."/>
            <person name="Baek C."/>
        </authorList>
    </citation>
    <scope>NUCLEOTIDE SEQUENCE [LARGE SCALE GENOMIC DNA]</scope>
    <source>
        <strain evidence="1 2">HYN0059</strain>
    </source>
</reference>
<name>A0A2S1QZW7_9FLAO</name>
<proteinExistence type="predicted"/>
<evidence type="ECO:0000313" key="1">
    <source>
        <dbReference type="EMBL" id="AWH85811.1"/>
    </source>
</evidence>
<keyword evidence="2" id="KW-1185">Reference proteome</keyword>
<dbReference type="Proteomes" id="UP000244929">
    <property type="component" value="Chromosome"/>
</dbReference>
<sequence length="94" mass="10990">MEIDYKDLEDRFDCACKDVVTNLSQIYKSDYESQGPEKLLTFFELIQNEFDNVKLSFIRENRISSDQKALQSIFNIAKTYAKRCLDDYGKISAN</sequence>
<dbReference type="EMBL" id="CP029186">
    <property type="protein sequence ID" value="AWH85811.1"/>
    <property type="molecule type" value="Genomic_DNA"/>
</dbReference>
<accession>A0A2S1QZW7</accession>